<feature type="transmembrane region" description="Helical" evidence="10">
    <location>
        <begin position="161"/>
        <end position="177"/>
    </location>
</feature>
<accession>A0ABV7ZV26</accession>
<keyword evidence="6 10" id="KW-1133">Transmembrane helix</keyword>
<dbReference type="Pfam" id="PF01478">
    <property type="entry name" value="Peptidase_A24"/>
    <property type="match status" value="1"/>
</dbReference>
<dbReference type="PANTHER" id="PTHR30487">
    <property type="entry name" value="TYPE 4 PREPILIN-LIKE PROTEINS LEADER PEPTIDE-PROCESSING ENZYME"/>
    <property type="match status" value="1"/>
</dbReference>
<proteinExistence type="inferred from homology"/>
<keyword evidence="9" id="KW-0511">Multifunctional enzyme</keyword>
<keyword evidence="3" id="KW-1003">Cell membrane</keyword>
<keyword evidence="9 13" id="KW-0378">Hydrolase</keyword>
<feature type="transmembrane region" description="Helical" evidence="10">
    <location>
        <begin position="260"/>
        <end position="278"/>
    </location>
</feature>
<evidence type="ECO:0000256" key="10">
    <source>
        <dbReference type="SAM" id="Phobius"/>
    </source>
</evidence>
<dbReference type="InterPro" id="IPR010627">
    <property type="entry name" value="Prepilin_pept_A24_N"/>
</dbReference>
<dbReference type="Pfam" id="PF06750">
    <property type="entry name" value="A24_N_bact"/>
    <property type="match status" value="1"/>
</dbReference>
<dbReference type="RefSeq" id="WP_380694507.1">
    <property type="nucleotide sequence ID" value="NZ_JBHRYR010000002.1"/>
</dbReference>
<feature type="transmembrane region" description="Helical" evidence="10">
    <location>
        <begin position="132"/>
        <end position="149"/>
    </location>
</feature>
<dbReference type="PANTHER" id="PTHR30487:SF0">
    <property type="entry name" value="PREPILIN LEADER PEPTIDASE_N-METHYLTRANSFERASE-RELATED"/>
    <property type="match status" value="1"/>
</dbReference>
<evidence type="ECO:0000256" key="4">
    <source>
        <dbReference type="ARBA" id="ARBA00022519"/>
    </source>
</evidence>
<feature type="transmembrane region" description="Helical" evidence="10">
    <location>
        <begin position="14"/>
        <end position="37"/>
    </location>
</feature>
<keyword evidence="9" id="KW-0489">Methyltransferase</keyword>
<dbReference type="GO" id="GO:0016787">
    <property type="term" value="F:hydrolase activity"/>
    <property type="evidence" value="ECO:0007669"/>
    <property type="project" value="UniProtKB-KW"/>
</dbReference>
<sequence>MGIYFDALSAFPMLYYSLALLFGLCIGSFLNVVIYRLPIMLEQSWRQEAKSVLELPADQPTPTRYNLSTPASSCPHCGHQIRWFENIPLLSYLALRGRCSQCANKISVRYPLVEVVTAGLTVFLAMATEPSLAVLAWMVFLWSLIALTGIDLDTQLLPDQITLPLLWLGLLASLTGITETPLDAAVLGAILGYLSLWSIYHIFRLLTGKEGMGYGDFKLFAAFGAWFGWTALPVIILLSSLVGAVVGICMMVLLGRDRQLPIAFGPYLCGAALVYFFWGDWLVSTYMSWAMG</sequence>
<evidence type="ECO:0000256" key="2">
    <source>
        <dbReference type="ARBA" id="ARBA00005801"/>
    </source>
</evidence>
<comment type="catalytic activity">
    <reaction evidence="9">
        <text>Typically cleaves a -Gly-|-Phe- bond to release an N-terminal, basic peptide of 5-8 residues from type IV prepilin, and then N-methylates the new N-terminal amino group, the methyl donor being S-adenosyl-L-methionine.</text>
        <dbReference type="EC" id="3.4.23.43"/>
    </reaction>
</comment>
<keyword evidence="5 9" id="KW-0812">Transmembrane</keyword>
<evidence type="ECO:0000313" key="14">
    <source>
        <dbReference type="Proteomes" id="UP001595617"/>
    </source>
</evidence>
<evidence type="ECO:0000256" key="1">
    <source>
        <dbReference type="ARBA" id="ARBA00004429"/>
    </source>
</evidence>
<dbReference type="InterPro" id="IPR000045">
    <property type="entry name" value="Prepilin_IV_endopep_pep"/>
</dbReference>
<evidence type="ECO:0000313" key="13">
    <source>
        <dbReference type="EMBL" id="MFC3852408.1"/>
    </source>
</evidence>
<reference evidence="14" key="1">
    <citation type="journal article" date="2019" name="Int. J. Syst. Evol. Microbiol.">
        <title>The Global Catalogue of Microorganisms (GCM) 10K type strain sequencing project: providing services to taxonomists for standard genome sequencing and annotation.</title>
        <authorList>
            <consortium name="The Broad Institute Genomics Platform"/>
            <consortium name="The Broad Institute Genome Sequencing Center for Infectious Disease"/>
            <person name="Wu L."/>
            <person name="Ma J."/>
        </authorList>
    </citation>
    <scope>NUCLEOTIDE SEQUENCE [LARGE SCALE GENOMIC DNA]</scope>
    <source>
        <strain evidence="14">IBRC 10765</strain>
    </source>
</reference>
<dbReference type="InterPro" id="IPR050882">
    <property type="entry name" value="Prepilin_peptidase/N-MTase"/>
</dbReference>
<evidence type="ECO:0000259" key="12">
    <source>
        <dbReference type="Pfam" id="PF06750"/>
    </source>
</evidence>
<feature type="transmembrane region" description="Helical" evidence="10">
    <location>
        <begin position="184"/>
        <end position="203"/>
    </location>
</feature>
<feature type="domain" description="Prepilin peptidase A24 N-terminal" evidence="12">
    <location>
        <begin position="21"/>
        <end position="126"/>
    </location>
</feature>
<comment type="subcellular location">
    <subcellularLocation>
        <location evidence="1">Cell inner membrane</location>
        <topology evidence="1">Multi-pass membrane protein</topology>
    </subcellularLocation>
    <subcellularLocation>
        <location evidence="9">Cell membrane</location>
        <topology evidence="9">Multi-pass membrane protein</topology>
    </subcellularLocation>
</comment>
<name>A0ABV7ZV26_9GAMM</name>
<keyword evidence="7 10" id="KW-0472">Membrane</keyword>
<evidence type="ECO:0000259" key="11">
    <source>
        <dbReference type="Pfam" id="PF01478"/>
    </source>
</evidence>
<evidence type="ECO:0000256" key="3">
    <source>
        <dbReference type="ARBA" id="ARBA00022475"/>
    </source>
</evidence>
<feature type="transmembrane region" description="Helical" evidence="10">
    <location>
        <begin position="223"/>
        <end position="253"/>
    </location>
</feature>
<dbReference type="EC" id="3.4.23.43" evidence="9"/>
<feature type="domain" description="Prepilin type IV endopeptidase peptidase" evidence="11">
    <location>
        <begin position="138"/>
        <end position="248"/>
    </location>
</feature>
<gene>
    <name evidence="13" type="ORF">ACFOOG_06130</name>
</gene>
<keyword evidence="9" id="KW-0808">Transferase</keyword>
<keyword evidence="9" id="KW-0645">Protease</keyword>
<dbReference type="InterPro" id="IPR014032">
    <property type="entry name" value="Peptidase_A24A_bac"/>
</dbReference>
<evidence type="ECO:0000256" key="8">
    <source>
        <dbReference type="RuleBase" id="RU003793"/>
    </source>
</evidence>
<keyword evidence="4" id="KW-0997">Cell inner membrane</keyword>
<dbReference type="PRINTS" id="PR00864">
    <property type="entry name" value="PREPILNPTASE"/>
</dbReference>
<dbReference type="EC" id="2.1.1.-" evidence="9"/>
<dbReference type="Gene3D" id="1.20.120.1220">
    <property type="match status" value="1"/>
</dbReference>
<comment type="similarity">
    <text evidence="2 8">Belongs to the peptidase A24 family.</text>
</comment>
<dbReference type="EMBL" id="JBHRYR010000002">
    <property type="protein sequence ID" value="MFC3852408.1"/>
    <property type="molecule type" value="Genomic_DNA"/>
</dbReference>
<evidence type="ECO:0000256" key="7">
    <source>
        <dbReference type="ARBA" id="ARBA00023136"/>
    </source>
</evidence>
<evidence type="ECO:0000256" key="9">
    <source>
        <dbReference type="RuleBase" id="RU003794"/>
    </source>
</evidence>
<protein>
    <recommendedName>
        <fullName evidence="9">Prepilin leader peptidase/N-methyltransferase</fullName>
        <ecNumber evidence="9">2.1.1.-</ecNumber>
        <ecNumber evidence="9">3.4.23.43</ecNumber>
    </recommendedName>
</protein>
<evidence type="ECO:0000256" key="5">
    <source>
        <dbReference type="ARBA" id="ARBA00022692"/>
    </source>
</evidence>
<comment type="caution">
    <text evidence="13">The sequence shown here is derived from an EMBL/GenBank/DDBJ whole genome shotgun (WGS) entry which is preliminary data.</text>
</comment>
<organism evidence="13 14">
    <name type="scientific">Saccharospirillum mangrovi</name>
    <dbReference type="NCBI Taxonomy" id="2161747"/>
    <lineage>
        <taxon>Bacteria</taxon>
        <taxon>Pseudomonadati</taxon>
        <taxon>Pseudomonadota</taxon>
        <taxon>Gammaproteobacteria</taxon>
        <taxon>Oceanospirillales</taxon>
        <taxon>Saccharospirillaceae</taxon>
        <taxon>Saccharospirillum</taxon>
    </lineage>
</organism>
<dbReference type="Proteomes" id="UP001595617">
    <property type="component" value="Unassembled WGS sequence"/>
</dbReference>
<comment type="function">
    <text evidence="9">Plays an essential role in type IV pili and type II pseudopili formation by proteolytically removing the leader sequence from substrate proteins and subsequently monomethylating the alpha-amino group of the newly exposed N-terminal phenylalanine.</text>
</comment>
<evidence type="ECO:0000256" key="6">
    <source>
        <dbReference type="ARBA" id="ARBA00022989"/>
    </source>
</evidence>
<keyword evidence="14" id="KW-1185">Reference proteome</keyword>